<dbReference type="Proteomes" id="UP000647235">
    <property type="component" value="Unassembled WGS sequence"/>
</dbReference>
<evidence type="ECO:0000313" key="2">
    <source>
        <dbReference type="EMBL" id="MBC5665901.1"/>
    </source>
</evidence>
<dbReference type="EMBL" id="JACOOY010000016">
    <property type="protein sequence ID" value="MBC5665901.1"/>
    <property type="molecule type" value="Genomic_DNA"/>
</dbReference>
<keyword evidence="3" id="KW-1185">Reference proteome</keyword>
<comment type="caution">
    <text evidence="2">The sequence shown here is derived from an EMBL/GenBank/DDBJ whole genome shotgun (WGS) entry which is preliminary data.</text>
</comment>
<proteinExistence type="predicted"/>
<gene>
    <name evidence="2" type="ORF">H8S07_11620</name>
</gene>
<feature type="transmembrane region" description="Helical" evidence="1">
    <location>
        <begin position="49"/>
        <end position="69"/>
    </location>
</feature>
<name>A0ABR7EX20_9FIRM</name>
<dbReference type="RefSeq" id="WP_186856075.1">
    <property type="nucleotide sequence ID" value="NZ_JACOOY010000016.1"/>
</dbReference>
<sequence>MKNKDMLRKIYYENRAMNRNIQRLSNIGLIGLLAKSAKASDDQKGKVLVKAGMVFLIITEVLLMVGDIIDCKELK</sequence>
<evidence type="ECO:0000313" key="3">
    <source>
        <dbReference type="Proteomes" id="UP000647235"/>
    </source>
</evidence>
<evidence type="ECO:0000256" key="1">
    <source>
        <dbReference type="SAM" id="Phobius"/>
    </source>
</evidence>
<organism evidence="2 3">
    <name type="scientific">Dorea hominis</name>
    <dbReference type="NCBI Taxonomy" id="2763040"/>
    <lineage>
        <taxon>Bacteria</taxon>
        <taxon>Bacillati</taxon>
        <taxon>Bacillota</taxon>
        <taxon>Clostridia</taxon>
        <taxon>Lachnospirales</taxon>
        <taxon>Lachnospiraceae</taxon>
        <taxon>Dorea</taxon>
    </lineage>
</organism>
<keyword evidence="1" id="KW-1133">Transmembrane helix</keyword>
<keyword evidence="1" id="KW-0812">Transmembrane</keyword>
<reference evidence="2 3" key="1">
    <citation type="submission" date="2020-08" db="EMBL/GenBank/DDBJ databases">
        <title>Genome public.</title>
        <authorList>
            <person name="Liu C."/>
            <person name="Sun Q."/>
        </authorList>
    </citation>
    <scope>NUCLEOTIDE SEQUENCE [LARGE SCALE GENOMIC DNA]</scope>
    <source>
        <strain evidence="2 3">NSJ-36</strain>
    </source>
</reference>
<protein>
    <submittedName>
        <fullName evidence="2">Uncharacterized protein</fullName>
    </submittedName>
</protein>
<accession>A0ABR7EX20</accession>
<keyword evidence="1" id="KW-0472">Membrane</keyword>